<feature type="chain" id="PRO_5034532998" description="Lipoprotein" evidence="1">
    <location>
        <begin position="19"/>
        <end position="256"/>
    </location>
</feature>
<feature type="signal peptide" evidence="1">
    <location>
        <begin position="1"/>
        <end position="18"/>
    </location>
</feature>
<sequence>MMRHLLFCALLASLTACAPPPADQSANNAQTSNAAPVVSMTSAPACPDKAARLPGTGLCPADAAALLPADDHPSLPDGCAWSVNEAALPDDIWLLYRAARCAGKTTALAYAPARPLARLVYALSPMGGDQAKGATLVAFAPADHHDPQSTILALTRAAITDQADDHGCHVRKADIPGWPADALVVDIPAAEAAAMRQDEIRTACGPLGLDQGSQLYWRIRQGHVWHFDLGQESPEINPRSLTLVRKEAGGRWAAIA</sequence>
<dbReference type="OrthoDB" id="7594087at2"/>
<name>A0A8G2DVS3_9SPHN</name>
<protein>
    <recommendedName>
        <fullName evidence="4">Lipoprotein</fullName>
    </recommendedName>
</protein>
<dbReference type="EMBL" id="SEOO01000014">
    <property type="protein sequence ID" value="RYM11056.1"/>
    <property type="molecule type" value="Genomic_DNA"/>
</dbReference>
<evidence type="ECO:0000313" key="3">
    <source>
        <dbReference type="Proteomes" id="UP000291572"/>
    </source>
</evidence>
<comment type="caution">
    <text evidence="2">The sequence shown here is derived from an EMBL/GenBank/DDBJ whole genome shotgun (WGS) entry which is preliminary data.</text>
</comment>
<dbReference type="AlphaFoldDB" id="A0A8G2DVS3"/>
<dbReference type="PROSITE" id="PS51257">
    <property type="entry name" value="PROKAR_LIPOPROTEIN"/>
    <property type="match status" value="1"/>
</dbReference>
<evidence type="ECO:0000256" key="1">
    <source>
        <dbReference type="SAM" id="SignalP"/>
    </source>
</evidence>
<dbReference type="RefSeq" id="WP_129926493.1">
    <property type="nucleotide sequence ID" value="NZ_SEOO01000014.1"/>
</dbReference>
<evidence type="ECO:0000313" key="2">
    <source>
        <dbReference type="EMBL" id="RYM11056.1"/>
    </source>
</evidence>
<organism evidence="2 3">
    <name type="scientific">Sphingobium cupriresistens</name>
    <dbReference type="NCBI Taxonomy" id="1132417"/>
    <lineage>
        <taxon>Bacteria</taxon>
        <taxon>Pseudomonadati</taxon>
        <taxon>Pseudomonadota</taxon>
        <taxon>Alphaproteobacteria</taxon>
        <taxon>Sphingomonadales</taxon>
        <taxon>Sphingomonadaceae</taxon>
        <taxon>Sphingobium</taxon>
    </lineage>
</organism>
<gene>
    <name evidence="2" type="ORF">EWH12_10155</name>
</gene>
<proteinExistence type="predicted"/>
<dbReference type="Proteomes" id="UP000291572">
    <property type="component" value="Unassembled WGS sequence"/>
</dbReference>
<reference evidence="2 3" key="1">
    <citation type="submission" date="2019-02" db="EMBL/GenBank/DDBJ databases">
        <authorList>
            <person name="Feng G."/>
        </authorList>
    </citation>
    <scope>NUCLEOTIDE SEQUENCE [LARGE SCALE GENOMIC DNA]</scope>
    <source>
        <strain evidence="2 3">CCTCC AB 2011146</strain>
    </source>
</reference>
<evidence type="ECO:0008006" key="4">
    <source>
        <dbReference type="Google" id="ProtNLM"/>
    </source>
</evidence>
<accession>A0A8G2DVS3</accession>
<keyword evidence="1" id="KW-0732">Signal</keyword>